<feature type="region of interest" description="Disordered" evidence="1">
    <location>
        <begin position="36"/>
        <end position="64"/>
    </location>
</feature>
<organism evidence="2 3">
    <name type="scientific">Bathycoccus prasinos</name>
    <dbReference type="NCBI Taxonomy" id="41875"/>
    <lineage>
        <taxon>Eukaryota</taxon>
        <taxon>Viridiplantae</taxon>
        <taxon>Chlorophyta</taxon>
        <taxon>Mamiellophyceae</taxon>
        <taxon>Mamiellales</taxon>
        <taxon>Bathycoccaceae</taxon>
        <taxon>Bathycoccus</taxon>
    </lineage>
</organism>
<dbReference type="Gene3D" id="3.90.1590.10">
    <property type="entry name" value="glutathione-dependent formaldehyde- activating enzyme (gfa)"/>
    <property type="match status" value="1"/>
</dbReference>
<evidence type="ECO:0000256" key="1">
    <source>
        <dbReference type="SAM" id="MobiDB-lite"/>
    </source>
</evidence>
<dbReference type="SUPFAM" id="SSF51316">
    <property type="entry name" value="Mss4-like"/>
    <property type="match status" value="1"/>
</dbReference>
<protein>
    <recommendedName>
        <fullName evidence="4">CENP-V/GFA domain-containing protein</fullName>
    </recommendedName>
</protein>
<dbReference type="Proteomes" id="UP000198341">
    <property type="component" value="Chromosome 3"/>
</dbReference>
<accession>K8ESG1</accession>
<feature type="compositionally biased region" description="Low complexity" evidence="1">
    <location>
        <begin position="54"/>
        <end position="64"/>
    </location>
</feature>
<reference evidence="2 3" key="1">
    <citation type="submission" date="2011-10" db="EMBL/GenBank/DDBJ databases">
        <authorList>
            <person name="Genoscope - CEA"/>
        </authorList>
    </citation>
    <scope>NUCLEOTIDE SEQUENCE [LARGE SCALE GENOMIC DNA]</scope>
    <source>
        <strain evidence="2 3">RCC 1105</strain>
    </source>
</reference>
<gene>
    <name evidence="2" type="ORF">Bathy03g01460</name>
</gene>
<dbReference type="RefSeq" id="XP_007513923.1">
    <property type="nucleotide sequence ID" value="XM_007513861.1"/>
</dbReference>
<evidence type="ECO:0008006" key="4">
    <source>
        <dbReference type="Google" id="ProtNLM"/>
    </source>
</evidence>
<name>K8ESG1_9CHLO</name>
<dbReference type="EMBL" id="FO082276">
    <property type="protein sequence ID" value="CCO15360.1"/>
    <property type="molecule type" value="Genomic_DNA"/>
</dbReference>
<proteinExistence type="predicted"/>
<evidence type="ECO:0000313" key="2">
    <source>
        <dbReference type="EMBL" id="CCO15360.1"/>
    </source>
</evidence>
<feature type="compositionally biased region" description="Basic residues" evidence="1">
    <location>
        <begin position="41"/>
        <end position="53"/>
    </location>
</feature>
<dbReference type="InterPro" id="IPR011057">
    <property type="entry name" value="Mss4-like_sf"/>
</dbReference>
<dbReference type="GeneID" id="19016684"/>
<dbReference type="KEGG" id="bpg:Bathy03g01460"/>
<keyword evidence="3" id="KW-1185">Reference proteome</keyword>
<evidence type="ECO:0000313" key="3">
    <source>
        <dbReference type="Proteomes" id="UP000198341"/>
    </source>
</evidence>
<dbReference type="AlphaFoldDB" id="K8ESG1"/>
<sequence>MNGCLLCRRGWKFFFVEIAKKAFSIVFFLGVSNASDPVKPSSKRRKHRARTSRRSNNNNSTGNNNSVENSIMFLEKFTGQCKCGNVRFSGRKLFYSFACHCDACRNAYEKQGKGFATPILGLKMFTTVKCEKENSIETQTYETKSSTVFGGVNRMKCKSCETYFGSRGFGLYWVFEFMNQSLCADAKEDEIVADFYLSDSKRSELSLPTRPHFSNDWMCTAMFVVYFLKSVFFDSVQDVLSVAFAENIREEAPCILL</sequence>